<reference evidence="3 4" key="1">
    <citation type="submission" date="2024-10" db="EMBL/GenBank/DDBJ databases">
        <title>The Natural Products Discovery Center: Release of the First 8490 Sequenced Strains for Exploring Actinobacteria Biosynthetic Diversity.</title>
        <authorList>
            <person name="Kalkreuter E."/>
            <person name="Kautsar S.A."/>
            <person name="Yang D."/>
            <person name="Bader C.D."/>
            <person name="Teijaro C.N."/>
            <person name="Fluegel L."/>
            <person name="Davis C.M."/>
            <person name="Simpson J.R."/>
            <person name="Lauterbach L."/>
            <person name="Steele A.D."/>
            <person name="Gui C."/>
            <person name="Meng S."/>
            <person name="Li G."/>
            <person name="Viehrig K."/>
            <person name="Ye F."/>
            <person name="Su P."/>
            <person name="Kiefer A.F."/>
            <person name="Nichols A."/>
            <person name="Cepeda A.J."/>
            <person name="Yan W."/>
            <person name="Fan B."/>
            <person name="Jiang Y."/>
            <person name="Adhikari A."/>
            <person name="Zheng C.-J."/>
            <person name="Schuster L."/>
            <person name="Cowan T.M."/>
            <person name="Smanski M.J."/>
            <person name="Chevrette M.G."/>
            <person name="De Carvalho L.P.S."/>
            <person name="Shen B."/>
        </authorList>
    </citation>
    <scope>NUCLEOTIDE SEQUENCE [LARGE SCALE GENOMIC DNA]</scope>
    <source>
        <strain evidence="3 4">NPDC017990</strain>
    </source>
</reference>
<dbReference type="InterPro" id="IPR025326">
    <property type="entry name" value="DUF4232"/>
</dbReference>
<evidence type="ECO:0000313" key="3">
    <source>
        <dbReference type="EMBL" id="MFH8548885.1"/>
    </source>
</evidence>
<dbReference type="EMBL" id="JBIRGQ010000005">
    <property type="protein sequence ID" value="MFH8548885.1"/>
    <property type="molecule type" value="Genomic_DNA"/>
</dbReference>
<evidence type="ECO:0000256" key="1">
    <source>
        <dbReference type="SAM" id="MobiDB-lite"/>
    </source>
</evidence>
<evidence type="ECO:0000259" key="2">
    <source>
        <dbReference type="Pfam" id="PF14016"/>
    </source>
</evidence>
<evidence type="ECO:0000313" key="4">
    <source>
        <dbReference type="Proteomes" id="UP001610818"/>
    </source>
</evidence>
<dbReference type="Pfam" id="PF14016">
    <property type="entry name" value="DUF4232"/>
    <property type="match status" value="1"/>
</dbReference>
<keyword evidence="4" id="KW-1185">Reference proteome</keyword>
<feature type="compositionally biased region" description="Pro residues" evidence="1">
    <location>
        <begin position="234"/>
        <end position="244"/>
    </location>
</feature>
<dbReference type="Proteomes" id="UP001610818">
    <property type="component" value="Unassembled WGS sequence"/>
</dbReference>
<name>A0ABW7QX45_9ACTN</name>
<dbReference type="PROSITE" id="PS51257">
    <property type="entry name" value="PROKAR_LIPOPROTEIN"/>
    <property type="match status" value="1"/>
</dbReference>
<organism evidence="3 4">
    <name type="scientific">Streptomyces longisporoflavus</name>
    <dbReference type="NCBI Taxonomy" id="28044"/>
    <lineage>
        <taxon>Bacteria</taxon>
        <taxon>Bacillati</taxon>
        <taxon>Actinomycetota</taxon>
        <taxon>Actinomycetes</taxon>
        <taxon>Kitasatosporales</taxon>
        <taxon>Streptomycetaceae</taxon>
        <taxon>Streptomyces</taxon>
    </lineage>
</organism>
<feature type="domain" description="DUF4232" evidence="2">
    <location>
        <begin position="83"/>
        <end position="222"/>
    </location>
</feature>
<accession>A0ABW7QX45</accession>
<feature type="region of interest" description="Disordered" evidence="1">
    <location>
        <begin position="194"/>
        <end position="244"/>
    </location>
</feature>
<proteinExistence type="predicted"/>
<feature type="region of interest" description="Disordered" evidence="1">
    <location>
        <begin position="34"/>
        <end position="87"/>
    </location>
</feature>
<sequence length="244" mass="25651">MTVIPFRRSSIPRFRHAAVLSAVVLLATGCGLSEELEREGDPGRTAPAQGGRYDSADPVPPTGESVETGAPQGLEAPAPTTSCPASGVRIEPSLVDAAMGLRAMSVTLTNCGKDTYRLKGYPKLRVLDEHREPLDVQILEGTAPIMTRDDDPGPNHSVSLKTGEAAYTVLVWRNTVTDTTTTAVSGTYLKVTPVPGARSGTVTPQGRIDLGNTGRIGTTAWQREPADDTAPSRPTAPAPSTPAR</sequence>
<protein>
    <submittedName>
        <fullName evidence="3">DUF4232 domain-containing protein</fullName>
    </submittedName>
</protein>
<dbReference type="RefSeq" id="WP_397715356.1">
    <property type="nucleotide sequence ID" value="NZ_JBIRGN010000005.1"/>
</dbReference>
<comment type="caution">
    <text evidence="3">The sequence shown here is derived from an EMBL/GenBank/DDBJ whole genome shotgun (WGS) entry which is preliminary data.</text>
</comment>
<gene>
    <name evidence="3" type="ORF">ACH4F9_28105</name>
</gene>